<evidence type="ECO:0000313" key="2">
    <source>
        <dbReference type="Proteomes" id="UP000593576"/>
    </source>
</evidence>
<evidence type="ECO:0000313" key="1">
    <source>
        <dbReference type="EMBL" id="MBA0850134.1"/>
    </source>
</evidence>
<dbReference type="OrthoDB" id="995910at2759"/>
<comment type="caution">
    <text evidence="1">The sequence shown here is derived from an EMBL/GenBank/DDBJ whole genome shotgun (WGS) entry which is preliminary data.</text>
</comment>
<dbReference type="Proteomes" id="UP000593576">
    <property type="component" value="Unassembled WGS sequence"/>
</dbReference>
<accession>A0A7J9KUP8</accession>
<protein>
    <submittedName>
        <fullName evidence="1">Uncharacterized protein</fullName>
    </submittedName>
</protein>
<name>A0A7J9KUP8_GOSSC</name>
<dbReference type="EMBL" id="JABFAF010000002">
    <property type="protein sequence ID" value="MBA0850134.1"/>
    <property type="molecule type" value="Genomic_DNA"/>
</dbReference>
<dbReference type="AlphaFoldDB" id="A0A7J9KUP8"/>
<feature type="non-terminal residue" evidence="1">
    <location>
        <position position="67"/>
    </location>
</feature>
<proteinExistence type="predicted"/>
<organism evidence="1 2">
    <name type="scientific">Gossypium schwendimanii</name>
    <name type="common">Cotton</name>
    <dbReference type="NCBI Taxonomy" id="34291"/>
    <lineage>
        <taxon>Eukaryota</taxon>
        <taxon>Viridiplantae</taxon>
        <taxon>Streptophyta</taxon>
        <taxon>Embryophyta</taxon>
        <taxon>Tracheophyta</taxon>
        <taxon>Spermatophyta</taxon>
        <taxon>Magnoliopsida</taxon>
        <taxon>eudicotyledons</taxon>
        <taxon>Gunneridae</taxon>
        <taxon>Pentapetalae</taxon>
        <taxon>rosids</taxon>
        <taxon>malvids</taxon>
        <taxon>Malvales</taxon>
        <taxon>Malvaceae</taxon>
        <taxon>Malvoideae</taxon>
        <taxon>Gossypium</taxon>
    </lineage>
</organism>
<gene>
    <name evidence="1" type="ORF">Goshw_025732</name>
</gene>
<keyword evidence="2" id="KW-1185">Reference proteome</keyword>
<sequence length="67" mass="8282">MILCKEILPLVRYHRWERFWTIPMDNALFLVVQEFYASPRYHEPRNTEGHIWDTILVRKKELQVTPR</sequence>
<reference evidence="1 2" key="1">
    <citation type="journal article" date="2019" name="Genome Biol. Evol.">
        <title>Insights into the evolution of the New World diploid cottons (Gossypium, subgenus Houzingenia) based on genome sequencing.</title>
        <authorList>
            <person name="Grover C.E."/>
            <person name="Arick M.A. 2nd"/>
            <person name="Thrash A."/>
            <person name="Conover J.L."/>
            <person name="Sanders W.S."/>
            <person name="Peterson D.G."/>
            <person name="Frelichowski J.E."/>
            <person name="Scheffler J.A."/>
            <person name="Scheffler B.E."/>
            <person name="Wendel J.F."/>
        </authorList>
    </citation>
    <scope>NUCLEOTIDE SEQUENCE [LARGE SCALE GENOMIC DNA]</scope>
    <source>
        <strain evidence="1">1</strain>
        <tissue evidence="1">Leaf</tissue>
    </source>
</reference>